<dbReference type="Gene3D" id="3.40.1280.10">
    <property type="match status" value="1"/>
</dbReference>
<sequence length="203" mass="21917">MVDAYRRARVEVREIPARQLEAIADTKTPQGVVGHFAVPEATLEELYRAETRRVLLCENIGDPGNLGTLIRSALAFDMHLVITMGASAELLSPKVIRSSAGAVFGIATVHATWNEVVKLNRTFGTVLVASDLSAHEPLERLRFVAKEKGVMLAVGSEAAGLSEQVLAGADLRMRIGHSRAVESLNAAVAGSMLMRELYQESQP</sequence>
<dbReference type="EMBL" id="PQAP01000195">
    <property type="protein sequence ID" value="PWB68601.1"/>
    <property type="molecule type" value="Genomic_DNA"/>
</dbReference>
<dbReference type="SUPFAM" id="SSF75217">
    <property type="entry name" value="alpha/beta knot"/>
    <property type="match status" value="1"/>
</dbReference>
<gene>
    <name evidence="4" type="ORF">C3F09_11310</name>
</gene>
<organism evidence="4 5">
    <name type="scientific">candidate division GN15 bacterium</name>
    <dbReference type="NCBI Taxonomy" id="2072418"/>
    <lineage>
        <taxon>Bacteria</taxon>
        <taxon>candidate division GN15</taxon>
    </lineage>
</organism>
<dbReference type="InterPro" id="IPR029028">
    <property type="entry name" value="Alpha/beta_knot_MTases"/>
</dbReference>
<dbReference type="GO" id="GO:0032259">
    <property type="term" value="P:methylation"/>
    <property type="evidence" value="ECO:0007669"/>
    <property type="project" value="UniProtKB-KW"/>
</dbReference>
<name>A0A855X3G0_9BACT</name>
<reference evidence="4 5" key="1">
    <citation type="journal article" date="2018" name="ISME J.">
        <title>A methanotrophic archaeon couples anaerobic oxidation of methane to Fe(III) reduction.</title>
        <authorList>
            <person name="Cai C."/>
            <person name="Leu A.O."/>
            <person name="Xie G.J."/>
            <person name="Guo J."/>
            <person name="Feng Y."/>
            <person name="Zhao J.X."/>
            <person name="Tyson G.W."/>
            <person name="Yuan Z."/>
            <person name="Hu S."/>
        </authorList>
    </citation>
    <scope>NUCLEOTIDE SEQUENCE [LARGE SCALE GENOMIC DNA]</scope>
    <source>
        <strain evidence="4">FeB_12</strain>
    </source>
</reference>
<evidence type="ECO:0000256" key="1">
    <source>
        <dbReference type="ARBA" id="ARBA00022603"/>
    </source>
</evidence>
<dbReference type="InterPro" id="IPR051259">
    <property type="entry name" value="rRNA_Methyltransferase"/>
</dbReference>
<proteinExistence type="predicted"/>
<dbReference type="InterPro" id="IPR029026">
    <property type="entry name" value="tRNA_m1G_MTases_N"/>
</dbReference>
<evidence type="ECO:0000259" key="3">
    <source>
        <dbReference type="Pfam" id="PF00588"/>
    </source>
</evidence>
<dbReference type="Pfam" id="PF00588">
    <property type="entry name" value="SpoU_methylase"/>
    <property type="match status" value="1"/>
</dbReference>
<evidence type="ECO:0000313" key="4">
    <source>
        <dbReference type="EMBL" id="PWB68601.1"/>
    </source>
</evidence>
<dbReference type="AlphaFoldDB" id="A0A855X3G0"/>
<evidence type="ECO:0000256" key="2">
    <source>
        <dbReference type="ARBA" id="ARBA00022679"/>
    </source>
</evidence>
<dbReference type="GO" id="GO:0006396">
    <property type="term" value="P:RNA processing"/>
    <property type="evidence" value="ECO:0007669"/>
    <property type="project" value="InterPro"/>
</dbReference>
<comment type="caution">
    <text evidence="4">The sequence shown here is derived from an EMBL/GenBank/DDBJ whole genome shotgun (WGS) entry which is preliminary data.</text>
</comment>
<dbReference type="GO" id="GO:0008173">
    <property type="term" value="F:RNA methyltransferase activity"/>
    <property type="evidence" value="ECO:0007669"/>
    <property type="project" value="InterPro"/>
</dbReference>
<dbReference type="PANTHER" id="PTHR43191:SF2">
    <property type="entry name" value="RRNA METHYLTRANSFERASE 3, MITOCHONDRIAL"/>
    <property type="match status" value="1"/>
</dbReference>
<dbReference type="CDD" id="cd18095">
    <property type="entry name" value="SpoU-like_rRNA-MTase"/>
    <property type="match status" value="1"/>
</dbReference>
<keyword evidence="1" id="KW-0489">Methyltransferase</keyword>
<feature type="domain" description="tRNA/rRNA methyltransferase SpoU type" evidence="3">
    <location>
        <begin position="54"/>
        <end position="194"/>
    </location>
</feature>
<accession>A0A855X3G0</accession>
<dbReference type="Proteomes" id="UP000250918">
    <property type="component" value="Unassembled WGS sequence"/>
</dbReference>
<protein>
    <recommendedName>
        <fullName evidence="3">tRNA/rRNA methyltransferase SpoU type domain-containing protein</fullName>
    </recommendedName>
</protein>
<keyword evidence="2" id="KW-0808">Transferase</keyword>
<dbReference type="InterPro" id="IPR001537">
    <property type="entry name" value="SpoU_MeTrfase"/>
</dbReference>
<dbReference type="GO" id="GO:0003723">
    <property type="term" value="F:RNA binding"/>
    <property type="evidence" value="ECO:0007669"/>
    <property type="project" value="InterPro"/>
</dbReference>
<evidence type="ECO:0000313" key="5">
    <source>
        <dbReference type="Proteomes" id="UP000250918"/>
    </source>
</evidence>
<dbReference type="PANTHER" id="PTHR43191">
    <property type="entry name" value="RRNA METHYLTRANSFERASE 3"/>
    <property type="match status" value="1"/>
</dbReference>